<evidence type="ECO:0000313" key="1">
    <source>
        <dbReference type="EMBL" id="MBK1868242.1"/>
    </source>
</evidence>
<sequence length="325" mass="34904">MTPDFDILIDGASIKGRINDRLLELTVSDAQGQESDTCQILIDDRDQALAIPRKGAQLSVSLGYVETGLVHMGLFTVDEVTLSGNPREMSISAKAADMRESLKEQKTRSFEKKSLGDIIGEIAGNHNLRPAVSSELASRVIPYLGQTEESDLHLVTRLAKDHGAVFKVANGAFLFTAKSAGQSASGQTMGTVVISPANCKEWSATLQDRPRHKEVKAHWHDRDKGERTTETQGGTGGDAAFMVRHDLPSKDEAQWQAEARAGDLARAEGSLDATLIGDPSIAAEKSAVMRGLRAGIDGIDWTITNAEHSYSSGGYTTSITAELKA</sequence>
<dbReference type="EMBL" id="JAENHL010000007">
    <property type="protein sequence ID" value="MBK1868242.1"/>
    <property type="molecule type" value="Genomic_DNA"/>
</dbReference>
<dbReference type="Proteomes" id="UP000616151">
    <property type="component" value="Unassembled WGS sequence"/>
</dbReference>
<protein>
    <submittedName>
        <fullName evidence="1">Uncharacterized protein</fullName>
    </submittedName>
</protein>
<name>A0ACC5R6I6_9HYPH</name>
<proteinExistence type="predicted"/>
<reference evidence="1" key="1">
    <citation type="submission" date="2021-01" db="EMBL/GenBank/DDBJ databases">
        <authorList>
            <person name="Sun Q."/>
        </authorList>
    </citation>
    <scope>NUCLEOTIDE SEQUENCE</scope>
    <source>
        <strain evidence="1">YIM B02566</strain>
    </source>
</reference>
<gene>
    <name evidence="1" type="ORF">JHL16_17955</name>
</gene>
<comment type="caution">
    <text evidence="1">The sequence shown here is derived from an EMBL/GenBank/DDBJ whole genome shotgun (WGS) entry which is preliminary data.</text>
</comment>
<evidence type="ECO:0000313" key="2">
    <source>
        <dbReference type="Proteomes" id="UP000616151"/>
    </source>
</evidence>
<keyword evidence="2" id="KW-1185">Reference proteome</keyword>
<accession>A0ACC5R6I6</accession>
<organism evidence="1 2">
    <name type="scientific">Taklimakanibacter albus</name>
    <dbReference type="NCBI Taxonomy" id="2800327"/>
    <lineage>
        <taxon>Bacteria</taxon>
        <taxon>Pseudomonadati</taxon>
        <taxon>Pseudomonadota</taxon>
        <taxon>Alphaproteobacteria</taxon>
        <taxon>Hyphomicrobiales</taxon>
        <taxon>Aestuariivirgaceae</taxon>
        <taxon>Taklimakanibacter</taxon>
    </lineage>
</organism>